<accession>A0A6C0U427</accession>
<proteinExistence type="predicted"/>
<dbReference type="Proteomes" id="UP000477680">
    <property type="component" value="Chromosome"/>
</dbReference>
<dbReference type="Pfam" id="PF13580">
    <property type="entry name" value="SIS_2"/>
    <property type="match status" value="1"/>
</dbReference>
<evidence type="ECO:0000313" key="3">
    <source>
        <dbReference type="Proteomes" id="UP000477680"/>
    </source>
</evidence>
<dbReference type="AlphaFoldDB" id="A0A6C0U427"/>
<protein>
    <submittedName>
        <fullName evidence="2">SIS domain-containing protein</fullName>
    </submittedName>
</protein>
<evidence type="ECO:0000259" key="1">
    <source>
        <dbReference type="PROSITE" id="PS51464"/>
    </source>
</evidence>
<name>A0A6C0U427_9GAMM</name>
<keyword evidence="3" id="KW-1185">Reference proteome</keyword>
<dbReference type="GO" id="GO:1901135">
    <property type="term" value="P:carbohydrate derivative metabolic process"/>
    <property type="evidence" value="ECO:0007669"/>
    <property type="project" value="InterPro"/>
</dbReference>
<dbReference type="InterPro" id="IPR050099">
    <property type="entry name" value="SIS_GmhA/DiaA_subfam"/>
</dbReference>
<reference evidence="2 3" key="1">
    <citation type="submission" date="2020-02" db="EMBL/GenBank/DDBJ databases">
        <title>Genome sequencing for Kineobactrum sp. M2.</title>
        <authorList>
            <person name="Park S.-J."/>
        </authorList>
    </citation>
    <scope>NUCLEOTIDE SEQUENCE [LARGE SCALE GENOMIC DNA]</scope>
    <source>
        <strain evidence="2 3">M2</strain>
    </source>
</reference>
<dbReference type="InterPro" id="IPR035461">
    <property type="entry name" value="GmhA/DiaA"/>
</dbReference>
<dbReference type="InterPro" id="IPR046348">
    <property type="entry name" value="SIS_dom_sf"/>
</dbReference>
<dbReference type="PANTHER" id="PTHR30390:SF6">
    <property type="entry name" value="DNAA INITIATOR-ASSOCIATING PROTEIN DIAA"/>
    <property type="match status" value="1"/>
</dbReference>
<dbReference type="InterPro" id="IPR001347">
    <property type="entry name" value="SIS_dom"/>
</dbReference>
<dbReference type="PANTHER" id="PTHR30390">
    <property type="entry name" value="SEDOHEPTULOSE 7-PHOSPHATE ISOMERASE / DNAA INITIATOR-ASSOCIATING FACTOR FOR REPLICATION INITIATION"/>
    <property type="match status" value="1"/>
</dbReference>
<organism evidence="2 3">
    <name type="scientific">Kineobactrum salinum</name>
    <dbReference type="NCBI Taxonomy" id="2708301"/>
    <lineage>
        <taxon>Bacteria</taxon>
        <taxon>Pseudomonadati</taxon>
        <taxon>Pseudomonadota</taxon>
        <taxon>Gammaproteobacteria</taxon>
        <taxon>Cellvibrionales</taxon>
        <taxon>Halieaceae</taxon>
        <taxon>Kineobactrum</taxon>
    </lineage>
</organism>
<dbReference type="CDD" id="cd05006">
    <property type="entry name" value="SIS_GmhA"/>
    <property type="match status" value="1"/>
</dbReference>
<dbReference type="SUPFAM" id="SSF53697">
    <property type="entry name" value="SIS domain"/>
    <property type="match status" value="1"/>
</dbReference>
<dbReference type="RefSeq" id="WP_163496037.1">
    <property type="nucleotide sequence ID" value="NZ_CP048711.1"/>
</dbReference>
<sequence length="202" mass="21322">MNDDYQIIAASFQRVIETVAMAVDDLAAPIVRAVSLMTGCLLQEGKIVICGNGVDASLAQLLSSNLLGCFERDRPALPALVLGCDSGSLTAIATLQGFNDIFSRQVRALGQPGDVLVCISSGASAGNLLRAAQAARERNMAVVALSNPADRELGELLRADDVEIVSGAERQPGVVELHTMVIHLLCQLIDRNLFGNYNGTTS</sequence>
<dbReference type="EMBL" id="CP048711">
    <property type="protein sequence ID" value="QIB66603.1"/>
    <property type="molecule type" value="Genomic_DNA"/>
</dbReference>
<dbReference type="GO" id="GO:0097367">
    <property type="term" value="F:carbohydrate derivative binding"/>
    <property type="evidence" value="ECO:0007669"/>
    <property type="project" value="InterPro"/>
</dbReference>
<dbReference type="KEGG" id="kim:G3T16_15590"/>
<gene>
    <name evidence="2" type="ORF">G3T16_15590</name>
</gene>
<feature type="domain" description="SIS" evidence="1">
    <location>
        <begin position="37"/>
        <end position="195"/>
    </location>
</feature>
<dbReference type="Gene3D" id="3.40.50.10490">
    <property type="entry name" value="Glucose-6-phosphate isomerase like protein, domain 1"/>
    <property type="match status" value="1"/>
</dbReference>
<evidence type="ECO:0000313" key="2">
    <source>
        <dbReference type="EMBL" id="QIB66603.1"/>
    </source>
</evidence>
<dbReference type="PROSITE" id="PS51464">
    <property type="entry name" value="SIS"/>
    <property type="match status" value="1"/>
</dbReference>